<dbReference type="STRING" id="1856405.BFC17_13165"/>
<evidence type="ECO:0000256" key="1">
    <source>
        <dbReference type="SAM" id="SignalP"/>
    </source>
</evidence>
<reference evidence="2 3" key="1">
    <citation type="submission" date="2016-09" db="EMBL/GenBank/DDBJ databases">
        <title>Alteromonas lipolytica, a new species isolated from sea water.</title>
        <authorList>
            <person name="Wu Y.-H."/>
            <person name="Cheng H."/>
            <person name="Xu X.-W."/>
        </authorList>
    </citation>
    <scope>NUCLEOTIDE SEQUENCE [LARGE SCALE GENOMIC DNA]</scope>
    <source>
        <strain evidence="2 3">JW12</strain>
    </source>
</reference>
<dbReference type="EMBL" id="MJIC01000010">
    <property type="protein sequence ID" value="OFI34545.1"/>
    <property type="molecule type" value="Genomic_DNA"/>
</dbReference>
<evidence type="ECO:0000313" key="2">
    <source>
        <dbReference type="EMBL" id="OFI34545.1"/>
    </source>
</evidence>
<dbReference type="Proteomes" id="UP000176037">
    <property type="component" value="Unassembled WGS sequence"/>
</dbReference>
<comment type="caution">
    <text evidence="2">The sequence shown here is derived from an EMBL/GenBank/DDBJ whole genome shotgun (WGS) entry which is preliminary data.</text>
</comment>
<dbReference type="AlphaFoldDB" id="A0A1E8FF33"/>
<dbReference type="SUPFAM" id="SSF53850">
    <property type="entry name" value="Periplasmic binding protein-like II"/>
    <property type="match status" value="1"/>
</dbReference>
<feature type="signal peptide" evidence="1">
    <location>
        <begin position="1"/>
        <end position="29"/>
    </location>
</feature>
<protein>
    <recommendedName>
        <fullName evidence="4">Solute-binding protein family 3/N-terminal domain-containing protein</fullName>
    </recommendedName>
</protein>
<evidence type="ECO:0008006" key="4">
    <source>
        <dbReference type="Google" id="ProtNLM"/>
    </source>
</evidence>
<feature type="chain" id="PRO_5009214118" description="Solute-binding protein family 3/N-terminal domain-containing protein" evidence="1">
    <location>
        <begin position="30"/>
        <end position="424"/>
    </location>
</feature>
<dbReference type="RefSeq" id="WP_070175464.1">
    <property type="nucleotide sequence ID" value="NZ_BMJR01000001.1"/>
</dbReference>
<accession>A0A1E8FF33</accession>
<dbReference type="Gene3D" id="3.40.190.10">
    <property type="entry name" value="Periplasmic binding protein-like II"/>
    <property type="match status" value="2"/>
</dbReference>
<proteinExistence type="predicted"/>
<gene>
    <name evidence="2" type="ORF">BFC17_13165</name>
</gene>
<name>A0A1E8FF33_9ALTE</name>
<sequence length="424" mass="47081">MKRFVPPIFIRLLLLPLCLGFSALCCVQAQTSLINILQKGELKVGVLNDRHHYHTTADGPQGFDYLYARGYADYLEVALTVVPFYGEQDLLNALTRQTIDIAAPHFSGPSDNPLLSNGPELFTSSLVYLSANATDTPCEALPVEQRLVLPALLNAANAQTKVTWKTATTPDSMSLLEQLSHQQNGCTLLPEVWLPLIGNRFSQFRTESVTDSRLVKQWLTRASDVALLASLFEYTHLSRTNGSLAILRDQLMSPMPPLANQDARAFMLAFEQHYPHIKRQLERLQSNQDILFIAAIDYLQGNWQTNQPDNTFATPLPGERLGQISGAIDLIDARLPARIGAPDRRWFTLAAYAIGIEHIEDARQLTQAAGGNPDLWIDVKQQLPKLSTQYAATPNGFADGQRAVRFVALVRFYAETLALLLKGT</sequence>
<organism evidence="2 3">
    <name type="scientific">Alteromonas lipolytica</name>
    <dbReference type="NCBI Taxonomy" id="1856405"/>
    <lineage>
        <taxon>Bacteria</taxon>
        <taxon>Pseudomonadati</taxon>
        <taxon>Pseudomonadota</taxon>
        <taxon>Gammaproteobacteria</taxon>
        <taxon>Alteromonadales</taxon>
        <taxon>Alteromonadaceae</taxon>
        <taxon>Alteromonas/Salinimonas group</taxon>
        <taxon>Alteromonas</taxon>
    </lineage>
</organism>
<dbReference type="OrthoDB" id="9815002at2"/>
<evidence type="ECO:0000313" key="3">
    <source>
        <dbReference type="Proteomes" id="UP000176037"/>
    </source>
</evidence>
<keyword evidence="1" id="KW-0732">Signal</keyword>
<keyword evidence="3" id="KW-1185">Reference proteome</keyword>